<gene>
    <name evidence="1" type="ORF">CC77DRAFT_205210</name>
</gene>
<dbReference type="RefSeq" id="XP_018384081.1">
    <property type="nucleotide sequence ID" value="XM_018530623.1"/>
</dbReference>
<reference evidence="1 2" key="1">
    <citation type="submission" date="2016-05" db="EMBL/GenBank/DDBJ databases">
        <title>Comparative analysis of secretome profiles of manganese(II)-oxidizing ascomycete fungi.</title>
        <authorList>
            <consortium name="DOE Joint Genome Institute"/>
            <person name="Zeiner C.A."/>
            <person name="Purvine S.O."/>
            <person name="Zink E.M."/>
            <person name="Wu S."/>
            <person name="Pasa-Tolic L."/>
            <person name="Chaput D.L."/>
            <person name="Haridas S."/>
            <person name="Grigoriev I.V."/>
            <person name="Santelli C.M."/>
            <person name="Hansel C.M."/>
        </authorList>
    </citation>
    <scope>NUCLEOTIDE SEQUENCE [LARGE SCALE GENOMIC DNA]</scope>
    <source>
        <strain evidence="1 2">SRC1lrK2f</strain>
    </source>
</reference>
<keyword evidence="2" id="KW-1185">Reference proteome</keyword>
<dbReference type="EMBL" id="KV441483">
    <property type="protein sequence ID" value="OAG18660.1"/>
    <property type="molecule type" value="Genomic_DNA"/>
</dbReference>
<sequence>MEMQIREATIWELSYRSPTIGRLSPALARRIRNLVFLVTKLDFSSSPRVQIKISKRCCRTDQLYRDYRGHMVPILAVNGAQSIATSSGPYFFILKTMKIFDNT</sequence>
<dbReference type="KEGG" id="aalt:CC77DRAFT_205210"/>
<evidence type="ECO:0000313" key="1">
    <source>
        <dbReference type="EMBL" id="OAG18660.1"/>
    </source>
</evidence>
<organism evidence="1 2">
    <name type="scientific">Alternaria alternata</name>
    <name type="common">Alternaria rot fungus</name>
    <name type="synonym">Torula alternata</name>
    <dbReference type="NCBI Taxonomy" id="5599"/>
    <lineage>
        <taxon>Eukaryota</taxon>
        <taxon>Fungi</taxon>
        <taxon>Dikarya</taxon>
        <taxon>Ascomycota</taxon>
        <taxon>Pezizomycotina</taxon>
        <taxon>Dothideomycetes</taxon>
        <taxon>Pleosporomycetidae</taxon>
        <taxon>Pleosporales</taxon>
        <taxon>Pleosporineae</taxon>
        <taxon>Pleosporaceae</taxon>
        <taxon>Alternaria</taxon>
        <taxon>Alternaria sect. Alternaria</taxon>
        <taxon>Alternaria alternata complex</taxon>
    </lineage>
</organism>
<proteinExistence type="predicted"/>
<accession>A0A177DHI4</accession>
<name>A0A177DHI4_ALTAL</name>
<dbReference type="AlphaFoldDB" id="A0A177DHI4"/>
<dbReference type="VEuPathDB" id="FungiDB:CC77DRAFT_205210"/>
<dbReference type="GeneID" id="29116217"/>
<evidence type="ECO:0000313" key="2">
    <source>
        <dbReference type="Proteomes" id="UP000077248"/>
    </source>
</evidence>
<protein>
    <submittedName>
        <fullName evidence="1">Uncharacterized protein</fullName>
    </submittedName>
</protein>
<dbReference type="Proteomes" id="UP000077248">
    <property type="component" value="Unassembled WGS sequence"/>
</dbReference>